<dbReference type="InterPro" id="IPR036296">
    <property type="entry name" value="SKP1-like_dim_sf"/>
</dbReference>
<dbReference type="InterPro" id="IPR016897">
    <property type="entry name" value="SKP1"/>
</dbReference>
<gene>
    <name evidence="3" type="ORF">DCAR_0208406</name>
</gene>
<dbReference type="Proteomes" id="UP000077755">
    <property type="component" value="Chromosome 2"/>
</dbReference>
<evidence type="ECO:0008006" key="5">
    <source>
        <dbReference type="Google" id="ProtNLM"/>
    </source>
</evidence>
<protein>
    <recommendedName>
        <fullName evidence="5">SKP1 component dimerisation domain-containing protein</fullName>
    </recommendedName>
</protein>
<dbReference type="EMBL" id="CP093344">
    <property type="protein sequence ID" value="WOG89170.1"/>
    <property type="molecule type" value="Genomic_DNA"/>
</dbReference>
<evidence type="ECO:0000256" key="1">
    <source>
        <dbReference type="ARBA" id="ARBA00004906"/>
    </source>
</evidence>
<proteinExistence type="predicted"/>
<dbReference type="KEGG" id="dcr:108205771"/>
<dbReference type="GO" id="GO:0006511">
    <property type="term" value="P:ubiquitin-dependent protein catabolic process"/>
    <property type="evidence" value="ECO:0007669"/>
    <property type="project" value="InterPro"/>
</dbReference>
<keyword evidence="4" id="KW-1185">Reference proteome</keyword>
<feature type="compositionally biased region" description="Basic residues" evidence="2">
    <location>
        <begin position="179"/>
        <end position="196"/>
    </location>
</feature>
<sequence length="272" mass="30321">MICLKLNAGIGYSRGNPICVPPKVASFALELIHDYLRYYEDPDRSEEEFDLFVDEFIKKDTPTLCKLGHAAKCLQVEELVDLICDGLAENIDKNSPKVKQDFLNYFEKCAEGEELEPHKNQTGGIRIRLSKKLLAKRTKELEEVHNVKKAEAEVEAQKHEDRSIDDLISFINGEDKGSKGLKKKRNGYKGKEKKKTASSSAISSSEASGSKKVIENHEEAMHASDVANHGGSTADSLKLFGSEDESFKVKGDAADSDLDLVKMKEIDRTWKG</sequence>
<comment type="pathway">
    <text evidence="1">Protein modification; protein ubiquitination.</text>
</comment>
<reference evidence="3" key="2">
    <citation type="submission" date="2022-03" db="EMBL/GenBank/DDBJ databases">
        <title>Draft title - Genomic analysis of global carrot germplasm unveils the trajectory of domestication and the origin of high carotenoid orange carrot.</title>
        <authorList>
            <person name="Iorizzo M."/>
            <person name="Ellison S."/>
            <person name="Senalik D."/>
            <person name="Macko-Podgorni A."/>
            <person name="Grzebelus D."/>
            <person name="Bostan H."/>
            <person name="Rolling W."/>
            <person name="Curaba J."/>
            <person name="Simon P."/>
        </authorList>
    </citation>
    <scope>NUCLEOTIDE SEQUENCE</scope>
    <source>
        <tissue evidence="3">Leaf</tissue>
    </source>
</reference>
<dbReference type="PANTHER" id="PTHR11165">
    <property type="entry name" value="SKP1"/>
    <property type="match status" value="1"/>
</dbReference>
<feature type="region of interest" description="Disordered" evidence="2">
    <location>
        <begin position="178"/>
        <end position="211"/>
    </location>
</feature>
<dbReference type="Gene3D" id="3.30.710.10">
    <property type="entry name" value="Potassium Channel Kv1.1, Chain A"/>
    <property type="match status" value="1"/>
</dbReference>
<evidence type="ECO:0000256" key="2">
    <source>
        <dbReference type="SAM" id="MobiDB-lite"/>
    </source>
</evidence>
<dbReference type="InterPro" id="IPR011333">
    <property type="entry name" value="SKP1/BTB/POZ_sf"/>
</dbReference>
<dbReference type="SUPFAM" id="SSF81382">
    <property type="entry name" value="Skp1 dimerisation domain-like"/>
    <property type="match status" value="1"/>
</dbReference>
<evidence type="ECO:0000313" key="3">
    <source>
        <dbReference type="EMBL" id="WOG89170.1"/>
    </source>
</evidence>
<name>A0AAF0WJC6_DAUCS</name>
<feature type="compositionally biased region" description="Low complexity" evidence="2">
    <location>
        <begin position="197"/>
        <end position="211"/>
    </location>
</feature>
<dbReference type="AlphaFoldDB" id="A0AAF0WJC6"/>
<organism evidence="3 4">
    <name type="scientific">Daucus carota subsp. sativus</name>
    <name type="common">Carrot</name>
    <dbReference type="NCBI Taxonomy" id="79200"/>
    <lineage>
        <taxon>Eukaryota</taxon>
        <taxon>Viridiplantae</taxon>
        <taxon>Streptophyta</taxon>
        <taxon>Embryophyta</taxon>
        <taxon>Tracheophyta</taxon>
        <taxon>Spermatophyta</taxon>
        <taxon>Magnoliopsida</taxon>
        <taxon>eudicotyledons</taxon>
        <taxon>Gunneridae</taxon>
        <taxon>Pentapetalae</taxon>
        <taxon>asterids</taxon>
        <taxon>campanulids</taxon>
        <taxon>Apiales</taxon>
        <taxon>Apiaceae</taxon>
        <taxon>Apioideae</taxon>
        <taxon>Scandiceae</taxon>
        <taxon>Daucinae</taxon>
        <taxon>Daucus</taxon>
        <taxon>Daucus sect. Daucus</taxon>
    </lineage>
</organism>
<accession>A0AAF0WJC6</accession>
<reference evidence="3" key="1">
    <citation type="journal article" date="2016" name="Nat. Genet.">
        <title>A high-quality carrot genome assembly provides new insights into carotenoid accumulation and asterid genome evolution.</title>
        <authorList>
            <person name="Iorizzo M."/>
            <person name="Ellison S."/>
            <person name="Senalik D."/>
            <person name="Zeng P."/>
            <person name="Satapoomin P."/>
            <person name="Huang J."/>
            <person name="Bowman M."/>
            <person name="Iovene M."/>
            <person name="Sanseverino W."/>
            <person name="Cavagnaro P."/>
            <person name="Yildiz M."/>
            <person name="Macko-Podgorni A."/>
            <person name="Moranska E."/>
            <person name="Grzebelus E."/>
            <person name="Grzebelus D."/>
            <person name="Ashrafi H."/>
            <person name="Zheng Z."/>
            <person name="Cheng S."/>
            <person name="Spooner D."/>
            <person name="Van Deynze A."/>
            <person name="Simon P."/>
        </authorList>
    </citation>
    <scope>NUCLEOTIDE SEQUENCE</scope>
    <source>
        <tissue evidence="3">Leaf</tissue>
    </source>
</reference>
<evidence type="ECO:0000313" key="4">
    <source>
        <dbReference type="Proteomes" id="UP000077755"/>
    </source>
</evidence>